<keyword evidence="7" id="KW-0539">Nucleus</keyword>
<protein>
    <recommendedName>
        <fullName evidence="9">Zn(2)-C6 fungal-type domain-containing protein</fullName>
    </recommendedName>
</protein>
<organism evidence="10 11">
    <name type="scientific">Fusarium duplospermum</name>
    <dbReference type="NCBI Taxonomy" id="1325734"/>
    <lineage>
        <taxon>Eukaryota</taxon>
        <taxon>Fungi</taxon>
        <taxon>Dikarya</taxon>
        <taxon>Ascomycota</taxon>
        <taxon>Pezizomycotina</taxon>
        <taxon>Sordariomycetes</taxon>
        <taxon>Hypocreomycetidae</taxon>
        <taxon>Hypocreales</taxon>
        <taxon>Nectriaceae</taxon>
        <taxon>Fusarium</taxon>
        <taxon>Fusarium solani species complex</taxon>
    </lineage>
</organism>
<evidence type="ECO:0000256" key="2">
    <source>
        <dbReference type="ARBA" id="ARBA00022723"/>
    </source>
</evidence>
<evidence type="ECO:0000256" key="1">
    <source>
        <dbReference type="ARBA" id="ARBA00004123"/>
    </source>
</evidence>
<feature type="domain" description="Zn(2)-C6 fungal-type" evidence="9">
    <location>
        <begin position="16"/>
        <end position="45"/>
    </location>
</feature>
<dbReference type="SMART" id="SM00906">
    <property type="entry name" value="Fungal_trans"/>
    <property type="match status" value="1"/>
</dbReference>
<comment type="subcellular location">
    <subcellularLocation>
        <location evidence="1">Nucleus</location>
    </subcellularLocation>
</comment>
<dbReference type="Gene3D" id="4.10.240.10">
    <property type="entry name" value="Zn(2)-C6 fungal-type DNA-binding domain"/>
    <property type="match status" value="1"/>
</dbReference>
<evidence type="ECO:0000256" key="3">
    <source>
        <dbReference type="ARBA" id="ARBA00022833"/>
    </source>
</evidence>
<dbReference type="PANTHER" id="PTHR31313">
    <property type="entry name" value="TY1 ENHANCER ACTIVATOR"/>
    <property type="match status" value="1"/>
</dbReference>
<accession>A0A428QSW5</accession>
<dbReference type="GO" id="GO:0003677">
    <property type="term" value="F:DNA binding"/>
    <property type="evidence" value="ECO:0007669"/>
    <property type="project" value="UniProtKB-KW"/>
</dbReference>
<dbReference type="InterPro" id="IPR001138">
    <property type="entry name" value="Zn2Cys6_DnaBD"/>
</dbReference>
<dbReference type="GO" id="GO:0000981">
    <property type="term" value="F:DNA-binding transcription factor activity, RNA polymerase II-specific"/>
    <property type="evidence" value="ECO:0007669"/>
    <property type="project" value="InterPro"/>
</dbReference>
<keyword evidence="6" id="KW-0804">Transcription</keyword>
<dbReference type="GO" id="GO:0005634">
    <property type="term" value="C:nucleus"/>
    <property type="evidence" value="ECO:0007669"/>
    <property type="project" value="UniProtKB-SubCell"/>
</dbReference>
<dbReference type="Pfam" id="PF04082">
    <property type="entry name" value="Fungal_trans"/>
    <property type="match status" value="1"/>
</dbReference>
<evidence type="ECO:0000256" key="4">
    <source>
        <dbReference type="ARBA" id="ARBA00023015"/>
    </source>
</evidence>
<comment type="caution">
    <text evidence="10">The sequence shown here is derived from an EMBL/GenBank/DDBJ whole genome shotgun (WGS) entry which is preliminary data.</text>
</comment>
<feature type="compositionally biased region" description="Basic and acidic residues" evidence="8">
    <location>
        <begin position="137"/>
        <end position="150"/>
    </location>
</feature>
<dbReference type="AlphaFoldDB" id="A0A428QSW5"/>
<dbReference type="PANTHER" id="PTHR31313:SF81">
    <property type="entry name" value="TY1 ENHANCER ACTIVATOR"/>
    <property type="match status" value="1"/>
</dbReference>
<evidence type="ECO:0000256" key="8">
    <source>
        <dbReference type="SAM" id="MobiDB-lite"/>
    </source>
</evidence>
<dbReference type="STRING" id="1325734.A0A428QSW5"/>
<feature type="region of interest" description="Disordered" evidence="8">
    <location>
        <begin position="90"/>
        <end position="164"/>
    </location>
</feature>
<dbReference type="InterPro" id="IPR007219">
    <property type="entry name" value="XnlR_reg_dom"/>
</dbReference>
<dbReference type="InterPro" id="IPR036864">
    <property type="entry name" value="Zn2-C6_fun-type_DNA-bd_sf"/>
</dbReference>
<dbReference type="SUPFAM" id="SSF57701">
    <property type="entry name" value="Zn2/Cys6 DNA-binding domain"/>
    <property type="match status" value="1"/>
</dbReference>
<name>A0A428QSW5_9HYPO</name>
<dbReference type="CDD" id="cd12148">
    <property type="entry name" value="fungal_TF_MHR"/>
    <property type="match status" value="1"/>
</dbReference>
<evidence type="ECO:0000256" key="6">
    <source>
        <dbReference type="ARBA" id="ARBA00023163"/>
    </source>
</evidence>
<evidence type="ECO:0000259" key="9">
    <source>
        <dbReference type="PROSITE" id="PS50048"/>
    </source>
</evidence>
<dbReference type="SMART" id="SM00066">
    <property type="entry name" value="GAL4"/>
    <property type="match status" value="1"/>
</dbReference>
<dbReference type="PROSITE" id="PS50048">
    <property type="entry name" value="ZN2_CY6_FUNGAL_2"/>
    <property type="match status" value="1"/>
</dbReference>
<reference evidence="10 11" key="1">
    <citation type="submission" date="2017-06" db="EMBL/GenBank/DDBJ databases">
        <title>Comparative genomic analysis of Ambrosia Fusariam Clade fungi.</title>
        <authorList>
            <person name="Stajich J.E."/>
            <person name="Carrillo J."/>
            <person name="Kijimoto T."/>
            <person name="Eskalen A."/>
            <person name="O'Donnell K."/>
            <person name="Kasson M."/>
        </authorList>
    </citation>
    <scope>NUCLEOTIDE SEQUENCE [LARGE SCALE GENOMIC DNA]</scope>
    <source>
        <strain evidence="10 11">NRRL62584</strain>
    </source>
</reference>
<dbReference type="Proteomes" id="UP000288168">
    <property type="component" value="Unassembled WGS sequence"/>
</dbReference>
<dbReference type="GO" id="GO:0008270">
    <property type="term" value="F:zinc ion binding"/>
    <property type="evidence" value="ECO:0007669"/>
    <property type="project" value="InterPro"/>
</dbReference>
<sequence>MSKEPGEGVAPRVWQACVTCRRKKIKCDGNNPCHNCGSRHLTCEYPGSNDNASSSRSYATLFEARFQQLDTLCQRLEAVTAQLTRAIEKLPSEIQPSPRGSAATELEHVSQHLQSLLNPPGSGPASGASHTEFAPSEPEHDSDAYHDGSHHRSPNPETEPGLSEESVDLILQHDPTLETFGSLVPDSYGKLRFIGGACNELLIKSIQSLTTENPPKNPEPAVFATNMRNGAEQSDSNPLVEVPLFIQGLKWRELPYLPKPDDLNLPPRYIADMLIGLYFDQLHYTFPVLFKPHFMNRYNHLYVTQKQTPRDREFLSVFFAVCACASGLIASGNQSAFPGLDFYEKALLLHFSTTGQASVERTQCLALVSMCCSGWNTLSSSWHFAGQAVRAAQDLGMHLSNLTAPSQDSTRDPGVSLLEAEVSRRIWWSIYCLDRVTSVCLGRPMAANDGDCSCALPQSIPDEELEAACGRTEGLDEQPASSKSPLSGFLAFTQLCQISSRIQHLQAPASVASLGSPQGRRRMVRSAKEIEKSLDGWLDGLPDEIRFSANTLDRGPTLTMSILVFVIHAGSLLNLYRTFSNDKESFSQLDPVKNCISAARSCINAAELVRDFVPPSHYLALSVHCLTISGLALLWMKDPSPDRPDPDVEKCVRFLHDLEGACSGASKGRAIIEQTLGNMTRNHQGSSLDLDLQFSAMLNSQMPDLFSLESSVTGCANFWGTL</sequence>
<keyword evidence="11" id="KW-1185">Reference proteome</keyword>
<dbReference type="CDD" id="cd00067">
    <property type="entry name" value="GAL4"/>
    <property type="match status" value="1"/>
</dbReference>
<keyword evidence="4" id="KW-0805">Transcription regulation</keyword>
<evidence type="ECO:0000256" key="5">
    <source>
        <dbReference type="ARBA" id="ARBA00023125"/>
    </source>
</evidence>
<dbReference type="GO" id="GO:0006351">
    <property type="term" value="P:DNA-templated transcription"/>
    <property type="evidence" value="ECO:0007669"/>
    <property type="project" value="InterPro"/>
</dbReference>
<keyword evidence="3" id="KW-0862">Zinc</keyword>
<gene>
    <name evidence="10" type="ORF">CEP54_002865</name>
</gene>
<dbReference type="InterPro" id="IPR051615">
    <property type="entry name" value="Transcr_Regulatory_Elem"/>
</dbReference>
<keyword evidence="5" id="KW-0238">DNA-binding</keyword>
<dbReference type="Pfam" id="PF00172">
    <property type="entry name" value="Zn_clus"/>
    <property type="match status" value="1"/>
</dbReference>
<evidence type="ECO:0000313" key="11">
    <source>
        <dbReference type="Proteomes" id="UP000288168"/>
    </source>
</evidence>
<proteinExistence type="predicted"/>
<keyword evidence="2" id="KW-0479">Metal-binding</keyword>
<dbReference type="PROSITE" id="PS00463">
    <property type="entry name" value="ZN2_CY6_FUNGAL_1"/>
    <property type="match status" value="1"/>
</dbReference>
<dbReference type="OrthoDB" id="6486656at2759"/>
<evidence type="ECO:0000256" key="7">
    <source>
        <dbReference type="ARBA" id="ARBA00023242"/>
    </source>
</evidence>
<dbReference type="EMBL" id="NKCI01000017">
    <property type="protein sequence ID" value="RSL68377.1"/>
    <property type="molecule type" value="Genomic_DNA"/>
</dbReference>
<evidence type="ECO:0000313" key="10">
    <source>
        <dbReference type="EMBL" id="RSL68377.1"/>
    </source>
</evidence>